<gene>
    <name evidence="3" type="ORF">H2201_001178</name>
</gene>
<feature type="compositionally biased region" description="Basic and acidic residues" evidence="1">
    <location>
        <begin position="320"/>
        <end position="332"/>
    </location>
</feature>
<dbReference type="Proteomes" id="UP001172684">
    <property type="component" value="Unassembled WGS sequence"/>
</dbReference>
<sequence length="1151" mass="126166">MDIHTDDQQPRRTSSLASASSSRKSSTVRLKPRKHASNASLHTAPTAEDKSFISFPSLSPSPEASPSLTTARPDPFKPTTSHIGHKPADSKARKVQKNTQSLVGSLVTRSPSGKGRSALFDDSPQDARYVLGNLHHASDEHIEHVLARTGAVALVRQLAEDLAQRDAQMTSLRRRAEERESILKKMLRECEVSNLNIETRLRESERALEQIPKSGNKESFKPNQRRSGNSPAGMGAAETIDSILLQALRDKLPSGADMDADDNSLSLPGDPLPDADRISVDSTANYPPNAKGTTKGWKNYLWNGNPTSKKGSRSPSVMSRNEEDTARTRSKAESAAQPRRKALNSDVFRPPAPGIHRTVSGSSSMQRVQSDEPDNQEDVRSRRPSLSVTNWALRLVAGNNQANRDSDKQATLRGRPASISNGVDSNKRAPSMGSTKTTNSAKVPSTINGTTAKVPVKRTSLGPHGTLKRTPTDSLRSALSTLGPVSPPAVPRRNSNLGPVEMDQILPEETRPPTLMQLHSTTTGSAEYLLDRFGFIYDQRRKKRQNEAAAALQKHRRVESLGNNRHILTAENVGEAETTLRDSPGTSEPATRPVSMSSAEHQTEQEPTTRWHDFLKLATFPTELLSHTPSAAPITSVDSVEVVDDITPKASQIVVQKRGSVPALSTNPEPAPSRVVSGNAEFVHSSASEPSTPADPTAKPPDPVKALLEQLTELHDSLQRERTIKWNEFLRRVRAERKREGQAAGSAEGRPKNISGPEALLADGEMIGVAGLGNKGKVGRAKWNEFKHLVLGGIPVAYRAKIWAECSGASAMRVPGYYEDLVSSSTDDPDIVSQIQMDIPRTLTDNIFFRRGPGRDKLNEVLLAYSRRNPEVGYCQGMNLITACLLLIMPTAEDAFWILATMIENILPPNYYDHSLLTSRADQQVLRQYVAEILPKLSAHLDDLGIELEALTFQWFLSVFTDCLSAEALFRVWDVVLCMHDGSTFLFQVALALLKLNERSLIECDNPAAVYHYINHQMTNHAISIDGLIQASELLKKVVKRADVEERRAKAVEKEKEAMRQREEARAERAAARKGKARAVEVPELEAGLSGPNGRDSVTPAQAMHDLSSGVRHGSETSESTAKVLEEVEDAFADLQVKTPMPIDEEAMWRA</sequence>
<proteinExistence type="predicted"/>
<keyword evidence="4" id="KW-1185">Reference proteome</keyword>
<dbReference type="Gene3D" id="1.10.472.80">
    <property type="entry name" value="Ypt/Rab-GAP domain of gyp1p, domain 3"/>
    <property type="match status" value="1"/>
</dbReference>
<feature type="compositionally biased region" description="Low complexity" evidence="1">
    <location>
        <begin position="11"/>
        <end position="29"/>
    </location>
</feature>
<dbReference type="PANTHER" id="PTHR47219">
    <property type="entry name" value="RAB GTPASE-ACTIVATING PROTEIN 1-LIKE"/>
    <property type="match status" value="1"/>
</dbReference>
<dbReference type="SMART" id="SM00164">
    <property type="entry name" value="TBC"/>
    <property type="match status" value="1"/>
</dbReference>
<dbReference type="InterPro" id="IPR050302">
    <property type="entry name" value="Rab_GAP_TBC_domain"/>
</dbReference>
<feature type="compositionally biased region" description="Basic and acidic residues" evidence="1">
    <location>
        <begin position="1"/>
        <end position="10"/>
    </location>
</feature>
<dbReference type="PANTHER" id="PTHR47219:SF20">
    <property type="entry name" value="TBC1 DOMAIN FAMILY MEMBER 2B"/>
    <property type="match status" value="1"/>
</dbReference>
<dbReference type="PROSITE" id="PS50086">
    <property type="entry name" value="TBC_RABGAP"/>
    <property type="match status" value="1"/>
</dbReference>
<feature type="region of interest" description="Disordered" evidence="1">
    <location>
        <begin position="680"/>
        <end position="702"/>
    </location>
</feature>
<evidence type="ECO:0000259" key="2">
    <source>
        <dbReference type="PROSITE" id="PS50086"/>
    </source>
</evidence>
<evidence type="ECO:0000256" key="1">
    <source>
        <dbReference type="SAM" id="MobiDB-lite"/>
    </source>
</evidence>
<feature type="compositionally biased region" description="Polar residues" evidence="1">
    <location>
        <begin position="359"/>
        <end position="368"/>
    </location>
</feature>
<dbReference type="Pfam" id="PF00566">
    <property type="entry name" value="RabGAP-TBC"/>
    <property type="match status" value="1"/>
</dbReference>
<feature type="compositionally biased region" description="Polar residues" evidence="1">
    <location>
        <begin position="584"/>
        <end position="600"/>
    </location>
</feature>
<feature type="region of interest" description="Disordered" evidence="1">
    <location>
        <begin position="399"/>
        <end position="447"/>
    </location>
</feature>
<dbReference type="Gene3D" id="1.10.8.270">
    <property type="entry name" value="putative rabgap domain of human tbc1 domain family member 14 like domains"/>
    <property type="match status" value="1"/>
</dbReference>
<feature type="region of interest" description="Disordered" evidence="1">
    <location>
        <begin position="206"/>
        <end position="235"/>
    </location>
</feature>
<dbReference type="EMBL" id="JAPDRL010000006">
    <property type="protein sequence ID" value="KAJ9668537.1"/>
    <property type="molecule type" value="Genomic_DNA"/>
</dbReference>
<feature type="compositionally biased region" description="Polar residues" evidence="1">
    <location>
        <begin position="432"/>
        <end position="447"/>
    </location>
</feature>
<feature type="region of interest" description="Disordered" evidence="1">
    <location>
        <begin position="1059"/>
        <end position="1101"/>
    </location>
</feature>
<evidence type="ECO:0000313" key="3">
    <source>
        <dbReference type="EMBL" id="KAJ9668537.1"/>
    </source>
</evidence>
<accession>A0ABQ9P1P3</accession>
<feature type="compositionally biased region" description="Low complexity" evidence="1">
    <location>
        <begin position="52"/>
        <end position="67"/>
    </location>
</feature>
<evidence type="ECO:0000313" key="4">
    <source>
        <dbReference type="Proteomes" id="UP001172684"/>
    </source>
</evidence>
<dbReference type="SUPFAM" id="SSF47923">
    <property type="entry name" value="Ypt/Rab-GAP domain of gyp1p"/>
    <property type="match status" value="2"/>
</dbReference>
<dbReference type="InterPro" id="IPR035969">
    <property type="entry name" value="Rab-GAP_TBC_sf"/>
</dbReference>
<feature type="region of interest" description="Disordered" evidence="1">
    <location>
        <begin position="737"/>
        <end position="757"/>
    </location>
</feature>
<organism evidence="3 4">
    <name type="scientific">Coniosporium apollinis</name>
    <dbReference type="NCBI Taxonomy" id="61459"/>
    <lineage>
        <taxon>Eukaryota</taxon>
        <taxon>Fungi</taxon>
        <taxon>Dikarya</taxon>
        <taxon>Ascomycota</taxon>
        <taxon>Pezizomycotina</taxon>
        <taxon>Dothideomycetes</taxon>
        <taxon>Dothideomycetes incertae sedis</taxon>
        <taxon>Coniosporium</taxon>
    </lineage>
</organism>
<dbReference type="InterPro" id="IPR000195">
    <property type="entry name" value="Rab-GAP-TBC_dom"/>
</dbReference>
<comment type="caution">
    <text evidence="3">The sequence shown here is derived from an EMBL/GenBank/DDBJ whole genome shotgun (WGS) entry which is preliminary data.</text>
</comment>
<feature type="compositionally biased region" description="Polar residues" evidence="1">
    <location>
        <begin position="302"/>
        <end position="319"/>
    </location>
</feature>
<feature type="compositionally biased region" description="Polar residues" evidence="1">
    <location>
        <begin position="221"/>
        <end position="230"/>
    </location>
</feature>
<reference evidence="3" key="1">
    <citation type="submission" date="2022-10" db="EMBL/GenBank/DDBJ databases">
        <title>Culturing micro-colonial fungi from biological soil crusts in the Mojave desert and describing Neophaeococcomyces mojavensis, and introducing the new genera and species Taxawa tesnikishii.</title>
        <authorList>
            <person name="Kurbessoian T."/>
            <person name="Stajich J.E."/>
        </authorList>
    </citation>
    <scope>NUCLEOTIDE SEQUENCE</scope>
    <source>
        <strain evidence="3">TK_1</strain>
    </source>
</reference>
<feature type="region of interest" description="Disordered" evidence="1">
    <location>
        <begin position="254"/>
        <end position="385"/>
    </location>
</feature>
<feature type="region of interest" description="Disordered" evidence="1">
    <location>
        <begin position="1"/>
        <end position="117"/>
    </location>
</feature>
<feature type="compositionally biased region" description="Basic and acidic residues" evidence="1">
    <location>
        <begin position="1059"/>
        <end position="1071"/>
    </location>
</feature>
<name>A0ABQ9P1P3_9PEZI</name>
<feature type="compositionally biased region" description="Polar residues" evidence="1">
    <location>
        <begin position="97"/>
        <end position="111"/>
    </location>
</feature>
<protein>
    <recommendedName>
        <fullName evidence="2">Rab-GAP TBC domain-containing protein</fullName>
    </recommendedName>
</protein>
<feature type="domain" description="Rab-GAP TBC" evidence="2">
    <location>
        <begin position="793"/>
        <end position="980"/>
    </location>
</feature>
<feature type="region of interest" description="Disordered" evidence="1">
    <location>
        <begin position="562"/>
        <end position="609"/>
    </location>
</feature>